<evidence type="ECO:0000256" key="4">
    <source>
        <dbReference type="ARBA" id="ARBA00022692"/>
    </source>
</evidence>
<dbReference type="InterPro" id="IPR002656">
    <property type="entry name" value="Acyl_transf_3_dom"/>
</dbReference>
<protein>
    <submittedName>
        <fullName evidence="9">Acyltransferase</fullName>
    </submittedName>
</protein>
<keyword evidence="4 7" id="KW-0812">Transmembrane</keyword>
<dbReference type="Proteomes" id="UP000284676">
    <property type="component" value="Unassembled WGS sequence"/>
</dbReference>
<keyword evidence="6 7" id="KW-0472">Membrane</keyword>
<comment type="subcellular location">
    <subcellularLocation>
        <location evidence="1">Cell membrane</location>
        <topology evidence="1">Multi-pass membrane protein</topology>
    </subcellularLocation>
</comment>
<dbReference type="GO" id="GO:0005886">
    <property type="term" value="C:plasma membrane"/>
    <property type="evidence" value="ECO:0007669"/>
    <property type="project" value="UniProtKB-SubCell"/>
</dbReference>
<feature type="transmembrane region" description="Helical" evidence="7">
    <location>
        <begin position="176"/>
        <end position="193"/>
    </location>
</feature>
<feature type="transmembrane region" description="Helical" evidence="7">
    <location>
        <begin position="226"/>
        <end position="244"/>
    </location>
</feature>
<dbReference type="PANTHER" id="PTHR40074">
    <property type="entry name" value="O-ACETYLTRANSFERASE WECH"/>
    <property type="match status" value="1"/>
</dbReference>
<dbReference type="GO" id="GO:0016413">
    <property type="term" value="F:O-acetyltransferase activity"/>
    <property type="evidence" value="ECO:0007669"/>
    <property type="project" value="TreeGrafter"/>
</dbReference>
<feature type="transmembrane region" description="Helical" evidence="7">
    <location>
        <begin position="149"/>
        <end position="170"/>
    </location>
</feature>
<dbReference type="AlphaFoldDB" id="A0A414PLP8"/>
<feature type="transmembrane region" description="Helical" evidence="7">
    <location>
        <begin position="12"/>
        <end position="35"/>
    </location>
</feature>
<feature type="transmembrane region" description="Helical" evidence="7">
    <location>
        <begin position="292"/>
        <end position="314"/>
    </location>
</feature>
<keyword evidence="5 7" id="KW-1133">Transmembrane helix</keyword>
<accession>A0A414PLP8</accession>
<gene>
    <name evidence="9" type="ORF">DW663_12905</name>
</gene>
<keyword evidence="9" id="KW-0808">Transferase</keyword>
<sequence>MENKKYYEELTILKGIAIILVVLGHSFSFTGFNILDNNILNRYIHDSIYSFHMPLFFMIAGFLTNNYKENLNKKFYVSKIKRLLIPYIFINIVDAIPRHLFNSLVNNKSNSIERIIFYSGAATWFVYTLFLLFLIFPIIEKYIIKKDKYYLFGLGLFLLNIFEIGSNIKIFTVDRLIYMSFYFYIGYLLKNYYEKISDSIKKSNVIYIIIIILFALYGNFYNKFILTKMVFPFLGIISFWYISLKIKNTKNSIYNFLTFCGENSLSFYLLEVFCGTVYRVVLIKIIPIEYNFLLVSSFFSLKLISLVIGIRYIVCKNKYFSFLLGAKYKK</sequence>
<dbReference type="Pfam" id="PF01757">
    <property type="entry name" value="Acyl_transf_3"/>
    <property type="match status" value="1"/>
</dbReference>
<evidence type="ECO:0000313" key="9">
    <source>
        <dbReference type="EMBL" id="RHF69509.1"/>
    </source>
</evidence>
<feature type="transmembrane region" description="Helical" evidence="7">
    <location>
        <begin position="47"/>
        <end position="63"/>
    </location>
</feature>
<evidence type="ECO:0000256" key="3">
    <source>
        <dbReference type="ARBA" id="ARBA00022475"/>
    </source>
</evidence>
<evidence type="ECO:0000256" key="2">
    <source>
        <dbReference type="ARBA" id="ARBA00007400"/>
    </source>
</evidence>
<evidence type="ECO:0000256" key="1">
    <source>
        <dbReference type="ARBA" id="ARBA00004651"/>
    </source>
</evidence>
<feature type="transmembrane region" description="Helical" evidence="7">
    <location>
        <begin position="115"/>
        <end position="137"/>
    </location>
</feature>
<comment type="similarity">
    <text evidence="2">Belongs to the acyltransferase 3 family.</text>
</comment>
<evidence type="ECO:0000256" key="7">
    <source>
        <dbReference type="SAM" id="Phobius"/>
    </source>
</evidence>
<feature type="transmembrane region" description="Helical" evidence="7">
    <location>
        <begin position="265"/>
        <end position="286"/>
    </location>
</feature>
<feature type="transmembrane region" description="Helical" evidence="7">
    <location>
        <begin position="205"/>
        <end position="220"/>
    </location>
</feature>
<name>A0A414PLP8_FUSMR</name>
<comment type="caution">
    <text evidence="9">The sequence shown here is derived from an EMBL/GenBank/DDBJ whole genome shotgun (WGS) entry which is preliminary data.</text>
</comment>
<dbReference type="PANTHER" id="PTHR40074:SF2">
    <property type="entry name" value="O-ACETYLTRANSFERASE WECH"/>
    <property type="match status" value="1"/>
</dbReference>
<evidence type="ECO:0000256" key="6">
    <source>
        <dbReference type="ARBA" id="ARBA00023136"/>
    </source>
</evidence>
<organism evidence="9 10">
    <name type="scientific">Fusobacterium mortiferum</name>
    <dbReference type="NCBI Taxonomy" id="850"/>
    <lineage>
        <taxon>Bacteria</taxon>
        <taxon>Fusobacteriati</taxon>
        <taxon>Fusobacteriota</taxon>
        <taxon>Fusobacteriia</taxon>
        <taxon>Fusobacteriales</taxon>
        <taxon>Fusobacteriaceae</taxon>
        <taxon>Fusobacterium</taxon>
    </lineage>
</organism>
<evidence type="ECO:0000313" key="10">
    <source>
        <dbReference type="Proteomes" id="UP000284676"/>
    </source>
</evidence>
<evidence type="ECO:0000259" key="8">
    <source>
        <dbReference type="Pfam" id="PF01757"/>
    </source>
</evidence>
<feature type="domain" description="Acyltransferase 3" evidence="8">
    <location>
        <begin position="9"/>
        <end position="297"/>
    </location>
</feature>
<dbReference type="GO" id="GO:0009246">
    <property type="term" value="P:enterobacterial common antigen biosynthetic process"/>
    <property type="evidence" value="ECO:0007669"/>
    <property type="project" value="TreeGrafter"/>
</dbReference>
<proteinExistence type="inferred from homology"/>
<dbReference type="EMBL" id="QRHL01000055">
    <property type="protein sequence ID" value="RHF69509.1"/>
    <property type="molecule type" value="Genomic_DNA"/>
</dbReference>
<dbReference type="RefSeq" id="WP_118234790.1">
    <property type="nucleotide sequence ID" value="NZ_QRHL01000055.1"/>
</dbReference>
<evidence type="ECO:0000256" key="5">
    <source>
        <dbReference type="ARBA" id="ARBA00022989"/>
    </source>
</evidence>
<feature type="transmembrane region" description="Helical" evidence="7">
    <location>
        <begin position="83"/>
        <end position="100"/>
    </location>
</feature>
<keyword evidence="9" id="KW-0012">Acyltransferase</keyword>
<reference evidence="9 10" key="1">
    <citation type="submission" date="2018-08" db="EMBL/GenBank/DDBJ databases">
        <title>A genome reference for cultivated species of the human gut microbiota.</title>
        <authorList>
            <person name="Zou Y."/>
            <person name="Xue W."/>
            <person name="Luo G."/>
        </authorList>
    </citation>
    <scope>NUCLEOTIDE SEQUENCE [LARGE SCALE GENOMIC DNA]</scope>
    <source>
        <strain evidence="9 10">AM25-1</strain>
    </source>
</reference>
<keyword evidence="3" id="KW-1003">Cell membrane</keyword>